<dbReference type="EMBL" id="CP003614">
    <property type="protein sequence ID" value="AFZ09807.1"/>
    <property type="molecule type" value="Genomic_DNA"/>
</dbReference>
<sequence length="54" mass="6374">MPFSYPKIIDYPHEKDTAMPFPYPKTIVTLDREMPFSYPKIIDYPHEEDTAPCP</sequence>
<dbReference type="KEGG" id="oni:Osc7112_5584"/>
<evidence type="ECO:0000313" key="2">
    <source>
        <dbReference type="Proteomes" id="UP000010478"/>
    </source>
</evidence>
<dbReference type="Proteomes" id="UP000010478">
    <property type="component" value="Chromosome"/>
</dbReference>
<proteinExistence type="predicted"/>
<dbReference type="HOGENOM" id="CLU_3046051_0_0_3"/>
<dbReference type="STRING" id="179408.Osc7112_5584"/>
<gene>
    <name evidence="1" type="ORF">Osc7112_5584</name>
</gene>
<organism evidence="1 2">
    <name type="scientific">Phormidium nigroviride PCC 7112</name>
    <dbReference type="NCBI Taxonomy" id="179408"/>
    <lineage>
        <taxon>Bacteria</taxon>
        <taxon>Bacillati</taxon>
        <taxon>Cyanobacteriota</taxon>
        <taxon>Cyanophyceae</taxon>
        <taxon>Oscillatoriophycideae</taxon>
        <taxon>Oscillatoriales</taxon>
        <taxon>Oscillatoriaceae</taxon>
        <taxon>Phormidium</taxon>
    </lineage>
</organism>
<evidence type="ECO:0000313" key="1">
    <source>
        <dbReference type="EMBL" id="AFZ09807.1"/>
    </source>
</evidence>
<reference evidence="1 2" key="1">
    <citation type="submission" date="2012-05" db="EMBL/GenBank/DDBJ databases">
        <title>Finished chromosome of genome of Oscillatoria sp. PCC 7112.</title>
        <authorList>
            <consortium name="US DOE Joint Genome Institute"/>
            <person name="Gugger M."/>
            <person name="Coursin T."/>
            <person name="Rippka R."/>
            <person name="Tandeau De Marsac N."/>
            <person name="Huntemann M."/>
            <person name="Wei C.-L."/>
            <person name="Han J."/>
            <person name="Detter J.C."/>
            <person name="Han C."/>
            <person name="Tapia R."/>
            <person name="Davenport K."/>
            <person name="Daligault H."/>
            <person name="Erkkila T."/>
            <person name="Gu W."/>
            <person name="Munk A.C.C."/>
            <person name="Teshima H."/>
            <person name="Xu Y."/>
            <person name="Chain P."/>
            <person name="Chen A."/>
            <person name="Krypides N."/>
            <person name="Mavromatis K."/>
            <person name="Markowitz V."/>
            <person name="Szeto E."/>
            <person name="Ivanova N."/>
            <person name="Mikhailova N."/>
            <person name="Ovchinnikova G."/>
            <person name="Pagani I."/>
            <person name="Pati A."/>
            <person name="Goodwin L."/>
            <person name="Peters L."/>
            <person name="Pitluck S."/>
            <person name="Woyke T."/>
            <person name="Kerfeld C."/>
        </authorList>
    </citation>
    <scope>NUCLEOTIDE SEQUENCE [LARGE SCALE GENOMIC DNA]</scope>
    <source>
        <strain evidence="1 2">PCC 7112</strain>
    </source>
</reference>
<keyword evidence="2" id="KW-1185">Reference proteome</keyword>
<name>K9VQN4_9CYAN</name>
<protein>
    <submittedName>
        <fullName evidence="1">Uncharacterized protein</fullName>
    </submittedName>
</protein>
<dbReference type="AlphaFoldDB" id="K9VQN4"/>
<accession>K9VQN4</accession>